<proteinExistence type="inferred from homology"/>
<evidence type="ECO:0000256" key="8">
    <source>
        <dbReference type="ARBA" id="ARBA00023136"/>
    </source>
</evidence>
<dbReference type="GO" id="GO:0005797">
    <property type="term" value="C:Golgi medial cisterna"/>
    <property type="evidence" value="ECO:0007669"/>
    <property type="project" value="TreeGrafter"/>
</dbReference>
<keyword evidence="3" id="KW-0813">Transport</keyword>
<dbReference type="GeneID" id="73339469"/>
<evidence type="ECO:0000256" key="9">
    <source>
        <dbReference type="SAM" id="Coils"/>
    </source>
</evidence>
<dbReference type="Proteomes" id="UP000830671">
    <property type="component" value="Chromosome 3"/>
</dbReference>
<dbReference type="EMBL" id="CP019475">
    <property type="protein sequence ID" value="UQC79971.1"/>
    <property type="molecule type" value="Genomic_DNA"/>
</dbReference>
<dbReference type="PANTHER" id="PTHR21094:SF2">
    <property type="entry name" value="GOLGI SNAP RECEPTOR COMPLEX MEMBER 1"/>
    <property type="match status" value="1"/>
</dbReference>
<keyword evidence="9" id="KW-0175">Coiled coil</keyword>
<dbReference type="GO" id="GO:0048219">
    <property type="term" value="P:inter-Golgi cisterna vesicle-mediated transport"/>
    <property type="evidence" value="ECO:0007669"/>
    <property type="project" value="TreeGrafter"/>
</dbReference>
<keyword evidence="5" id="KW-0653">Protein transport</keyword>
<dbReference type="GO" id="GO:0031201">
    <property type="term" value="C:SNARE complex"/>
    <property type="evidence" value="ECO:0007669"/>
    <property type="project" value="TreeGrafter"/>
</dbReference>
<feature type="transmembrane region" description="Helical" evidence="11">
    <location>
        <begin position="294"/>
        <end position="311"/>
    </location>
</feature>
<sequence>MSKSLTLQTLMRLYPHLQFSCNTFGTYIIIQCARSIVHPKTTSRHQRSTNVQQPPSHTQLASRRYGCSYRKHRLGPAAATGKKSRNTGTIFLRSERHPGFPDIRPPQTETLFHTYSQFSTVSDIPAKPTEEERTTEAKLQDLLEKRENVISQLSRLLDSEAALTSSALKQNNLALLREKLAEHKRDLVRLRKTISEARDRAHLLTNVRSDIDEYRANNPENAEAEYMLAERSRIDNSHNMADSVLSQAYAVQDSFNIQRETLASINRRITMAASQVPGLNSLISRISAKKRRDGIIMGAFIAFCFLMFWWFL</sequence>
<protein>
    <submittedName>
        <fullName evidence="12">Vesicle transport V-SNARE protein</fullName>
    </submittedName>
</protein>
<evidence type="ECO:0000256" key="7">
    <source>
        <dbReference type="ARBA" id="ARBA00023034"/>
    </source>
</evidence>
<dbReference type="GO" id="GO:0000139">
    <property type="term" value="C:Golgi membrane"/>
    <property type="evidence" value="ECO:0007669"/>
    <property type="project" value="UniProtKB-SubCell"/>
</dbReference>
<feature type="compositionally biased region" description="Polar residues" evidence="10">
    <location>
        <begin position="48"/>
        <end position="61"/>
    </location>
</feature>
<feature type="coiled-coil region" evidence="9">
    <location>
        <begin position="139"/>
        <end position="200"/>
    </location>
</feature>
<evidence type="ECO:0000256" key="2">
    <source>
        <dbReference type="ARBA" id="ARBA00008473"/>
    </source>
</evidence>
<dbReference type="GO" id="GO:0006906">
    <property type="term" value="P:vesicle fusion"/>
    <property type="evidence" value="ECO:0007669"/>
    <property type="project" value="TreeGrafter"/>
</dbReference>
<keyword evidence="13" id="KW-1185">Reference proteome</keyword>
<dbReference type="Pfam" id="PF12352">
    <property type="entry name" value="V-SNARE_C"/>
    <property type="match status" value="1"/>
</dbReference>
<dbReference type="AlphaFoldDB" id="A0A9Q8WE87"/>
<dbReference type="GO" id="GO:0015031">
    <property type="term" value="P:protein transport"/>
    <property type="evidence" value="ECO:0007669"/>
    <property type="project" value="UniProtKB-KW"/>
</dbReference>
<evidence type="ECO:0000256" key="11">
    <source>
        <dbReference type="SAM" id="Phobius"/>
    </source>
</evidence>
<keyword evidence="8 11" id="KW-0472">Membrane</keyword>
<gene>
    <name evidence="12" type="ORF">CLUP02_05452</name>
</gene>
<organism evidence="12 13">
    <name type="scientific">Colletotrichum lupini</name>
    <dbReference type="NCBI Taxonomy" id="145971"/>
    <lineage>
        <taxon>Eukaryota</taxon>
        <taxon>Fungi</taxon>
        <taxon>Dikarya</taxon>
        <taxon>Ascomycota</taxon>
        <taxon>Pezizomycotina</taxon>
        <taxon>Sordariomycetes</taxon>
        <taxon>Hypocreomycetidae</taxon>
        <taxon>Glomerellales</taxon>
        <taxon>Glomerellaceae</taxon>
        <taxon>Colletotrichum</taxon>
        <taxon>Colletotrichum acutatum species complex</taxon>
    </lineage>
</organism>
<feature type="region of interest" description="Disordered" evidence="10">
    <location>
        <begin position="41"/>
        <end position="62"/>
    </location>
</feature>
<dbReference type="InterPro" id="IPR023601">
    <property type="entry name" value="Golgi_SNAP_su1"/>
</dbReference>
<dbReference type="GO" id="GO:0005801">
    <property type="term" value="C:cis-Golgi network"/>
    <property type="evidence" value="ECO:0007669"/>
    <property type="project" value="InterPro"/>
</dbReference>
<evidence type="ECO:0000256" key="10">
    <source>
        <dbReference type="SAM" id="MobiDB-lite"/>
    </source>
</evidence>
<comment type="subcellular location">
    <subcellularLocation>
        <location evidence="1">Golgi apparatus membrane</location>
        <topology evidence="1">Single-pass type IV membrane protein</topology>
    </subcellularLocation>
</comment>
<dbReference type="GO" id="GO:0005484">
    <property type="term" value="F:SNAP receptor activity"/>
    <property type="evidence" value="ECO:0007669"/>
    <property type="project" value="TreeGrafter"/>
</dbReference>
<reference evidence="12" key="1">
    <citation type="journal article" date="2021" name="Mol. Plant Microbe Interact.">
        <title>Complete Genome Sequence of the Plant-Pathogenic Fungus Colletotrichum lupini.</title>
        <authorList>
            <person name="Baroncelli R."/>
            <person name="Pensec F."/>
            <person name="Da Lio D."/>
            <person name="Boufleur T."/>
            <person name="Vicente I."/>
            <person name="Sarrocco S."/>
            <person name="Picot A."/>
            <person name="Baraldi E."/>
            <person name="Sukno S."/>
            <person name="Thon M."/>
            <person name="Le Floch G."/>
        </authorList>
    </citation>
    <scope>NUCLEOTIDE SEQUENCE</scope>
    <source>
        <strain evidence="12">IMI 504893</strain>
    </source>
</reference>
<evidence type="ECO:0000256" key="4">
    <source>
        <dbReference type="ARBA" id="ARBA00022692"/>
    </source>
</evidence>
<evidence type="ECO:0000313" key="13">
    <source>
        <dbReference type="Proteomes" id="UP000830671"/>
    </source>
</evidence>
<keyword evidence="4 11" id="KW-0812">Transmembrane</keyword>
<dbReference type="GO" id="GO:0006888">
    <property type="term" value="P:endoplasmic reticulum to Golgi vesicle-mediated transport"/>
    <property type="evidence" value="ECO:0007669"/>
    <property type="project" value="InterPro"/>
</dbReference>
<keyword evidence="7" id="KW-0333">Golgi apparatus</keyword>
<dbReference type="RefSeq" id="XP_049141602.1">
    <property type="nucleotide sequence ID" value="XM_049284459.1"/>
</dbReference>
<evidence type="ECO:0000256" key="3">
    <source>
        <dbReference type="ARBA" id="ARBA00022448"/>
    </source>
</evidence>
<keyword evidence="6 11" id="KW-1133">Transmembrane helix</keyword>
<dbReference type="KEGG" id="clup:CLUP02_05452"/>
<evidence type="ECO:0000256" key="5">
    <source>
        <dbReference type="ARBA" id="ARBA00022927"/>
    </source>
</evidence>
<evidence type="ECO:0000256" key="6">
    <source>
        <dbReference type="ARBA" id="ARBA00022989"/>
    </source>
</evidence>
<evidence type="ECO:0000313" key="12">
    <source>
        <dbReference type="EMBL" id="UQC79971.1"/>
    </source>
</evidence>
<name>A0A9Q8WE87_9PEZI</name>
<dbReference type="PANTHER" id="PTHR21094">
    <property type="entry name" value="GOS-28 SNARE- RELATED"/>
    <property type="match status" value="1"/>
</dbReference>
<accession>A0A9Q8WE87</accession>
<evidence type="ECO:0000256" key="1">
    <source>
        <dbReference type="ARBA" id="ARBA00004409"/>
    </source>
</evidence>
<comment type="similarity">
    <text evidence="2">Belongs to the GOSR1 family.</text>
</comment>